<dbReference type="FunFam" id="3.90.400.10:FF:000002">
    <property type="entry name" value="Sucrose isomerase"/>
    <property type="match status" value="1"/>
</dbReference>
<dbReference type="SMART" id="SM00642">
    <property type="entry name" value="Aamy"/>
    <property type="match status" value="1"/>
</dbReference>
<evidence type="ECO:0000256" key="3">
    <source>
        <dbReference type="ARBA" id="ARBA00023295"/>
    </source>
</evidence>
<dbReference type="STRING" id="1298598.JCM21714_3011"/>
<dbReference type="PANTHER" id="PTHR10357:SF179">
    <property type="entry name" value="NEUTRAL AND BASIC AMINO ACID TRANSPORT PROTEIN RBAT"/>
    <property type="match status" value="1"/>
</dbReference>
<keyword evidence="6" id="KW-1185">Reference proteome</keyword>
<evidence type="ECO:0000313" key="6">
    <source>
        <dbReference type="Proteomes" id="UP000019102"/>
    </source>
</evidence>
<dbReference type="OrthoDB" id="9805159at2"/>
<dbReference type="Proteomes" id="UP000019102">
    <property type="component" value="Unassembled WGS sequence"/>
</dbReference>
<dbReference type="Pfam" id="PF00128">
    <property type="entry name" value="Alpha-amylase"/>
    <property type="match status" value="1"/>
</dbReference>
<dbReference type="eggNOG" id="COG0366">
    <property type="taxonomic scope" value="Bacteria"/>
</dbReference>
<dbReference type="InterPro" id="IPR017853">
    <property type="entry name" value="GH"/>
</dbReference>
<feature type="domain" description="Glycosyl hydrolase family 13 catalytic" evidence="4">
    <location>
        <begin position="12"/>
        <end position="204"/>
    </location>
</feature>
<dbReference type="InterPro" id="IPR045857">
    <property type="entry name" value="O16G_dom_2"/>
</dbReference>
<name>W4VL62_9BACI</name>
<evidence type="ECO:0000256" key="1">
    <source>
        <dbReference type="ARBA" id="ARBA00008061"/>
    </source>
</evidence>
<evidence type="ECO:0000259" key="4">
    <source>
        <dbReference type="SMART" id="SM00642"/>
    </source>
</evidence>
<keyword evidence="3" id="KW-0326">Glycosidase</keyword>
<protein>
    <submittedName>
        <fullName evidence="5">Trehalose-6-phosphate hydrolase</fullName>
    </submittedName>
</protein>
<dbReference type="AlphaFoldDB" id="W4VL62"/>
<dbReference type="Gene3D" id="3.90.400.10">
    <property type="entry name" value="Oligo-1,6-glucosidase, Domain 2"/>
    <property type="match status" value="1"/>
</dbReference>
<evidence type="ECO:0000256" key="2">
    <source>
        <dbReference type="ARBA" id="ARBA00022801"/>
    </source>
</evidence>
<sequence length="204" mass="23898">MTSWWKEIVFYEIYIPSYFDSNNDGIGDLKGIGQKLDYLKELGGVEGIWLTPFYSSPKVDNGYDIADYYQVDADYGDMADFEQLIEAAHDRGIKVIVDMVLNHTSNQHEWFRESKKSRDNKKRDWYIWEPSTNNDGPPNNWESFFGGSAWEYDSMTGEYYYNAFAKEQVDLNWSNENVKEAVFDVLRFWLDKGVDGFRLMSLIS</sequence>
<dbReference type="SUPFAM" id="SSF51445">
    <property type="entry name" value="(Trans)glycosidases"/>
    <property type="match status" value="1"/>
</dbReference>
<comment type="similarity">
    <text evidence="1">Belongs to the glycosyl hydrolase 13 family.</text>
</comment>
<dbReference type="GO" id="GO:0009313">
    <property type="term" value="P:oligosaccharide catabolic process"/>
    <property type="evidence" value="ECO:0007669"/>
    <property type="project" value="TreeGrafter"/>
</dbReference>
<reference evidence="5 6" key="1">
    <citation type="journal article" date="2014" name="Genome Announc.">
        <title>Draft Genome Sequence of the Boron-Tolerant and Moderately Halotolerant Bacterium Gracilibacillus boraciitolerans JCM 21714T.</title>
        <authorList>
            <person name="Ahmed I."/>
            <person name="Oshima K."/>
            <person name="Suda W."/>
            <person name="Kitamura K."/>
            <person name="Iida T."/>
            <person name="Ohmori Y."/>
            <person name="Fujiwara T."/>
            <person name="Hattori M."/>
            <person name="Ohkuma M."/>
        </authorList>
    </citation>
    <scope>NUCLEOTIDE SEQUENCE [LARGE SCALE GENOMIC DNA]</scope>
    <source>
        <strain evidence="5 6">JCM 21714</strain>
    </source>
</reference>
<dbReference type="PANTHER" id="PTHR10357">
    <property type="entry name" value="ALPHA-AMYLASE FAMILY MEMBER"/>
    <property type="match status" value="1"/>
</dbReference>
<accession>W4VL62</accession>
<organism evidence="5 6">
    <name type="scientific">Gracilibacillus boraciitolerans JCM 21714</name>
    <dbReference type="NCBI Taxonomy" id="1298598"/>
    <lineage>
        <taxon>Bacteria</taxon>
        <taxon>Bacillati</taxon>
        <taxon>Bacillota</taxon>
        <taxon>Bacilli</taxon>
        <taxon>Bacillales</taxon>
        <taxon>Bacillaceae</taxon>
        <taxon>Gracilibacillus</taxon>
    </lineage>
</organism>
<proteinExistence type="inferred from homology"/>
<gene>
    <name evidence="5" type="ORF">JCM21714_3011</name>
</gene>
<comment type="caution">
    <text evidence="5">The sequence shown here is derived from an EMBL/GenBank/DDBJ whole genome shotgun (WGS) entry which is preliminary data.</text>
</comment>
<dbReference type="InterPro" id="IPR006047">
    <property type="entry name" value="GH13_cat_dom"/>
</dbReference>
<evidence type="ECO:0000313" key="5">
    <source>
        <dbReference type="EMBL" id="GAE93896.1"/>
    </source>
</evidence>
<dbReference type="GO" id="GO:0004556">
    <property type="term" value="F:alpha-amylase activity"/>
    <property type="evidence" value="ECO:0007669"/>
    <property type="project" value="TreeGrafter"/>
</dbReference>
<keyword evidence="2 5" id="KW-0378">Hydrolase</keyword>
<dbReference type="EMBL" id="BAVS01000017">
    <property type="protein sequence ID" value="GAE93896.1"/>
    <property type="molecule type" value="Genomic_DNA"/>
</dbReference>
<dbReference type="Gene3D" id="3.20.20.80">
    <property type="entry name" value="Glycosidases"/>
    <property type="match status" value="2"/>
</dbReference>